<feature type="region of interest" description="Disordered" evidence="1">
    <location>
        <begin position="1"/>
        <end position="23"/>
    </location>
</feature>
<comment type="caution">
    <text evidence="2">The sequence shown here is derived from an EMBL/GenBank/DDBJ whole genome shotgun (WGS) entry which is preliminary data.</text>
</comment>
<gene>
    <name evidence="2" type="ORF">E2C01_070091</name>
</gene>
<dbReference type="AlphaFoldDB" id="A0A5B7I477"/>
<evidence type="ECO:0000256" key="1">
    <source>
        <dbReference type="SAM" id="MobiDB-lite"/>
    </source>
</evidence>
<reference evidence="2 3" key="1">
    <citation type="submission" date="2019-05" db="EMBL/GenBank/DDBJ databases">
        <title>Another draft genome of Portunus trituberculatus and its Hox gene families provides insights of decapod evolution.</title>
        <authorList>
            <person name="Jeong J.-H."/>
            <person name="Song I."/>
            <person name="Kim S."/>
            <person name="Choi T."/>
            <person name="Kim D."/>
            <person name="Ryu S."/>
            <person name="Kim W."/>
        </authorList>
    </citation>
    <scope>NUCLEOTIDE SEQUENCE [LARGE SCALE GENOMIC DNA]</scope>
    <source>
        <tissue evidence="2">Muscle</tissue>
    </source>
</reference>
<evidence type="ECO:0000313" key="2">
    <source>
        <dbReference type="EMBL" id="MPC75698.1"/>
    </source>
</evidence>
<accession>A0A5B7I477</accession>
<dbReference type="Proteomes" id="UP000324222">
    <property type="component" value="Unassembled WGS sequence"/>
</dbReference>
<keyword evidence="3" id="KW-1185">Reference proteome</keyword>
<feature type="compositionally biased region" description="Polar residues" evidence="1">
    <location>
        <begin position="1"/>
        <end position="14"/>
    </location>
</feature>
<dbReference type="EMBL" id="VSRR010041667">
    <property type="protein sequence ID" value="MPC75698.1"/>
    <property type="molecule type" value="Genomic_DNA"/>
</dbReference>
<sequence>MPSRAASSWGTPSQAGERKRHHERRSVSVSFYEKFVYRNIHMSASLPRRPPAARTLHTLHPRPLYSRIEQFLCHYKRPHLLSSRFAPTDPTLIPGIWMARDKCGVRGKCEVRSYRFKFGFQYFSSIPRSLCCCAVVSFPFRLLSCICYFNCGLLCSVQKR</sequence>
<protein>
    <submittedName>
        <fullName evidence="2">Uncharacterized protein</fullName>
    </submittedName>
</protein>
<proteinExistence type="predicted"/>
<name>A0A5B7I477_PORTR</name>
<organism evidence="2 3">
    <name type="scientific">Portunus trituberculatus</name>
    <name type="common">Swimming crab</name>
    <name type="synonym">Neptunus trituberculatus</name>
    <dbReference type="NCBI Taxonomy" id="210409"/>
    <lineage>
        <taxon>Eukaryota</taxon>
        <taxon>Metazoa</taxon>
        <taxon>Ecdysozoa</taxon>
        <taxon>Arthropoda</taxon>
        <taxon>Crustacea</taxon>
        <taxon>Multicrustacea</taxon>
        <taxon>Malacostraca</taxon>
        <taxon>Eumalacostraca</taxon>
        <taxon>Eucarida</taxon>
        <taxon>Decapoda</taxon>
        <taxon>Pleocyemata</taxon>
        <taxon>Brachyura</taxon>
        <taxon>Eubrachyura</taxon>
        <taxon>Portunoidea</taxon>
        <taxon>Portunidae</taxon>
        <taxon>Portuninae</taxon>
        <taxon>Portunus</taxon>
    </lineage>
</organism>
<evidence type="ECO:0000313" key="3">
    <source>
        <dbReference type="Proteomes" id="UP000324222"/>
    </source>
</evidence>